<proteinExistence type="predicted"/>
<dbReference type="AlphaFoldDB" id="A0AB34HI21"/>
<protein>
    <submittedName>
        <fullName evidence="1">Uncharacterized protein</fullName>
    </submittedName>
</protein>
<evidence type="ECO:0000313" key="1">
    <source>
        <dbReference type="EMBL" id="KAJ8792461.1"/>
    </source>
</evidence>
<comment type="caution">
    <text evidence="1">The sequence shown here is derived from an EMBL/GenBank/DDBJ whole genome shotgun (WGS) entry which is preliminary data.</text>
</comment>
<gene>
    <name evidence="1" type="ORF">J1605_019680</name>
</gene>
<keyword evidence="2" id="KW-1185">Reference proteome</keyword>
<reference evidence="1 2" key="1">
    <citation type="submission" date="2022-11" db="EMBL/GenBank/DDBJ databases">
        <title>Whole genome sequence of Eschrichtius robustus ER-17-0199.</title>
        <authorList>
            <person name="Bruniche-Olsen A."/>
            <person name="Black A.N."/>
            <person name="Fields C.J."/>
            <person name="Walden K."/>
            <person name="Dewoody J.A."/>
        </authorList>
    </citation>
    <scope>NUCLEOTIDE SEQUENCE [LARGE SCALE GENOMIC DNA]</scope>
    <source>
        <strain evidence="1">ER-17-0199</strain>
        <tissue evidence="1">Blubber</tissue>
    </source>
</reference>
<sequence>MENMKKVKKVTNGSVEPQAASILCDQSTGKQEGLFLKEQLGAERIMLKQILKANRHHDKAFPVARRADQVGSGQLTQMYLLRAADCHWDPVESSDAHVGSFPVAAAFGRPALLQGSVRSAPELRRAAPEHASSPRAGLAPTTRGEAASAVWGLDFRGSVCPLQELHPAPLFPSLPGLLTFIKNKESAHGNICRTNRA</sequence>
<dbReference type="Proteomes" id="UP001159641">
    <property type="component" value="Unassembled WGS sequence"/>
</dbReference>
<dbReference type="EMBL" id="JAIQCJ010001090">
    <property type="protein sequence ID" value="KAJ8792461.1"/>
    <property type="molecule type" value="Genomic_DNA"/>
</dbReference>
<accession>A0AB34HI21</accession>
<organism evidence="1 2">
    <name type="scientific">Eschrichtius robustus</name>
    <name type="common">California gray whale</name>
    <name type="synonym">Eschrichtius gibbosus</name>
    <dbReference type="NCBI Taxonomy" id="9764"/>
    <lineage>
        <taxon>Eukaryota</taxon>
        <taxon>Metazoa</taxon>
        <taxon>Chordata</taxon>
        <taxon>Craniata</taxon>
        <taxon>Vertebrata</taxon>
        <taxon>Euteleostomi</taxon>
        <taxon>Mammalia</taxon>
        <taxon>Eutheria</taxon>
        <taxon>Laurasiatheria</taxon>
        <taxon>Artiodactyla</taxon>
        <taxon>Whippomorpha</taxon>
        <taxon>Cetacea</taxon>
        <taxon>Mysticeti</taxon>
        <taxon>Eschrichtiidae</taxon>
        <taxon>Eschrichtius</taxon>
    </lineage>
</organism>
<evidence type="ECO:0000313" key="2">
    <source>
        <dbReference type="Proteomes" id="UP001159641"/>
    </source>
</evidence>
<name>A0AB34HI21_ESCRO</name>